<dbReference type="RefSeq" id="WP_344051488.1">
    <property type="nucleotide sequence ID" value="NZ_BAAAPK010000001.1"/>
</dbReference>
<keyword evidence="2" id="KW-1185">Reference proteome</keyword>
<proteinExistence type="predicted"/>
<organism evidence="1 2">
    <name type="scientific">Microbacterium lacus</name>
    <dbReference type="NCBI Taxonomy" id="415217"/>
    <lineage>
        <taxon>Bacteria</taxon>
        <taxon>Bacillati</taxon>
        <taxon>Actinomycetota</taxon>
        <taxon>Actinomycetes</taxon>
        <taxon>Micrococcales</taxon>
        <taxon>Microbacteriaceae</taxon>
        <taxon>Microbacterium</taxon>
    </lineage>
</organism>
<name>A0ABN2G3E5_9MICO</name>
<dbReference type="Proteomes" id="UP001500596">
    <property type="component" value="Unassembled WGS sequence"/>
</dbReference>
<dbReference type="Gene3D" id="1.10.8.1060">
    <property type="entry name" value="Corynebacterium glutamicum thioredoxin-dependent arsenate reductase, N-terminal domain"/>
    <property type="match status" value="1"/>
</dbReference>
<comment type="caution">
    <text evidence="1">The sequence shown here is derived from an EMBL/GenBank/DDBJ whole genome shotgun (WGS) entry which is preliminary data.</text>
</comment>
<dbReference type="EMBL" id="BAAAPK010000001">
    <property type="protein sequence ID" value="GAA1664719.1"/>
    <property type="molecule type" value="Genomic_DNA"/>
</dbReference>
<dbReference type="NCBIfam" id="NF046112">
    <property type="entry name" value="MSMEG_6209_Nter"/>
    <property type="match status" value="1"/>
</dbReference>
<accession>A0ABN2G3E5</accession>
<evidence type="ECO:0000313" key="2">
    <source>
        <dbReference type="Proteomes" id="UP001500596"/>
    </source>
</evidence>
<reference evidence="1 2" key="1">
    <citation type="journal article" date="2019" name="Int. J. Syst. Evol. Microbiol.">
        <title>The Global Catalogue of Microorganisms (GCM) 10K type strain sequencing project: providing services to taxonomists for standard genome sequencing and annotation.</title>
        <authorList>
            <consortium name="The Broad Institute Genomics Platform"/>
            <consortium name="The Broad Institute Genome Sequencing Center for Infectious Disease"/>
            <person name="Wu L."/>
            <person name="Ma J."/>
        </authorList>
    </citation>
    <scope>NUCLEOTIDE SEQUENCE [LARGE SCALE GENOMIC DNA]</scope>
    <source>
        <strain evidence="1 2">JCM 15575</strain>
    </source>
</reference>
<gene>
    <name evidence="1" type="ORF">GCM10009807_06130</name>
</gene>
<protein>
    <submittedName>
        <fullName evidence="1">Uncharacterized protein</fullName>
    </submittedName>
</protein>
<sequence>MTHEPPSAEQTIADISDRLTPRYPDLPADTIRTVVSAVYAEFSDAKVRDFVEVLVEKQAKKRLKALQAQA</sequence>
<evidence type="ECO:0000313" key="1">
    <source>
        <dbReference type="EMBL" id="GAA1664719.1"/>
    </source>
</evidence>